<dbReference type="Gene3D" id="1.25.40.20">
    <property type="entry name" value="Ankyrin repeat-containing domain"/>
    <property type="match status" value="1"/>
</dbReference>
<evidence type="ECO:0000259" key="5">
    <source>
        <dbReference type="Pfam" id="PF24883"/>
    </source>
</evidence>
<dbReference type="PANTHER" id="PTHR10039">
    <property type="entry name" value="AMELOGENIN"/>
    <property type="match status" value="1"/>
</dbReference>
<accession>A0A0G4PJU4</accession>
<dbReference type="PANTHER" id="PTHR10039:SF14">
    <property type="entry name" value="NACHT DOMAIN-CONTAINING PROTEIN"/>
    <property type="match status" value="1"/>
</dbReference>
<dbReference type="EMBL" id="HG793152">
    <property type="protein sequence ID" value="CRL26700.1"/>
    <property type="molecule type" value="Genomic_DNA"/>
</dbReference>
<evidence type="ECO:0000256" key="1">
    <source>
        <dbReference type="ARBA" id="ARBA00022737"/>
    </source>
</evidence>
<keyword evidence="1" id="KW-0677">Repeat</keyword>
<evidence type="ECO:0000259" key="4">
    <source>
        <dbReference type="Pfam" id="PF24809"/>
    </source>
</evidence>
<dbReference type="InterPro" id="IPR002110">
    <property type="entry name" value="Ankyrin_rpt"/>
</dbReference>
<evidence type="ECO:0000313" key="6">
    <source>
        <dbReference type="EMBL" id="CRL26700.1"/>
    </source>
</evidence>
<dbReference type="InterPro" id="IPR056884">
    <property type="entry name" value="NPHP3-like_N"/>
</dbReference>
<evidence type="ECO:0000313" key="7">
    <source>
        <dbReference type="Proteomes" id="UP000053732"/>
    </source>
</evidence>
<dbReference type="PROSITE" id="PS50088">
    <property type="entry name" value="ANK_REPEAT"/>
    <property type="match status" value="1"/>
</dbReference>
<dbReference type="InterPro" id="IPR027417">
    <property type="entry name" value="P-loop_NTPase"/>
</dbReference>
<dbReference type="Gene3D" id="3.40.50.300">
    <property type="entry name" value="P-loop containing nucleotide triphosphate hydrolases"/>
    <property type="match status" value="1"/>
</dbReference>
<gene>
    <name evidence="6" type="ORF">PCAMFM013_S019g000117</name>
</gene>
<dbReference type="Pfam" id="PF00023">
    <property type="entry name" value="Ank"/>
    <property type="match status" value="1"/>
</dbReference>
<organism evidence="6 7">
    <name type="scientific">Penicillium camemberti (strain FM 013)</name>
    <dbReference type="NCBI Taxonomy" id="1429867"/>
    <lineage>
        <taxon>Eukaryota</taxon>
        <taxon>Fungi</taxon>
        <taxon>Dikarya</taxon>
        <taxon>Ascomycota</taxon>
        <taxon>Pezizomycotina</taxon>
        <taxon>Eurotiomycetes</taxon>
        <taxon>Eurotiomycetidae</taxon>
        <taxon>Eurotiales</taxon>
        <taxon>Aspergillaceae</taxon>
        <taxon>Penicillium</taxon>
    </lineage>
</organism>
<dbReference type="InterPro" id="IPR054471">
    <property type="entry name" value="GPIID_WHD"/>
</dbReference>
<protein>
    <submittedName>
        <fullName evidence="6">Ankyrin repeat-containing domain</fullName>
    </submittedName>
</protein>
<evidence type="ECO:0000256" key="2">
    <source>
        <dbReference type="PROSITE-ProRule" id="PRU00023"/>
    </source>
</evidence>
<proteinExistence type="predicted"/>
<dbReference type="InterPro" id="IPR036770">
    <property type="entry name" value="Ankyrin_rpt-contain_sf"/>
</dbReference>
<keyword evidence="7" id="KW-1185">Reference proteome</keyword>
<feature type="domain" description="Nephrocystin 3-like N-terminal" evidence="5">
    <location>
        <begin position="259"/>
        <end position="427"/>
    </location>
</feature>
<feature type="domain" description="GPI inositol-deacylase winged helix" evidence="3">
    <location>
        <begin position="541"/>
        <end position="615"/>
    </location>
</feature>
<dbReference type="SUPFAM" id="SSF52540">
    <property type="entry name" value="P-loop containing nucleoside triphosphate hydrolases"/>
    <property type="match status" value="1"/>
</dbReference>
<dbReference type="InterPro" id="IPR056125">
    <property type="entry name" value="DUF7708"/>
</dbReference>
<dbReference type="Pfam" id="PF24883">
    <property type="entry name" value="NPHP3_N"/>
    <property type="match status" value="1"/>
</dbReference>
<reference evidence="6 7" key="1">
    <citation type="journal article" date="2014" name="Nat. Commun.">
        <title>Multiple recent horizontal transfers of a large genomic region in cheese making fungi.</title>
        <authorList>
            <person name="Cheeseman K."/>
            <person name="Ropars J."/>
            <person name="Renault P."/>
            <person name="Dupont J."/>
            <person name="Gouzy J."/>
            <person name="Branca A."/>
            <person name="Abraham A.L."/>
            <person name="Ceppi M."/>
            <person name="Conseiller E."/>
            <person name="Debuchy R."/>
            <person name="Malagnac F."/>
            <person name="Goarin A."/>
            <person name="Silar P."/>
            <person name="Lacoste S."/>
            <person name="Sallet E."/>
            <person name="Bensimon A."/>
            <person name="Giraud T."/>
            <person name="Brygoo Y."/>
        </authorList>
    </citation>
    <scope>NUCLEOTIDE SEQUENCE [LARGE SCALE GENOMIC DNA]</scope>
    <source>
        <strain evidence="7">FM 013</strain>
    </source>
</reference>
<feature type="domain" description="DUF7708" evidence="4">
    <location>
        <begin position="67"/>
        <end position="199"/>
    </location>
</feature>
<dbReference type="Proteomes" id="UP000053732">
    <property type="component" value="Unassembled WGS sequence"/>
</dbReference>
<dbReference type="SUPFAM" id="SSF48403">
    <property type="entry name" value="Ankyrin repeat"/>
    <property type="match status" value="1"/>
</dbReference>
<dbReference type="STRING" id="1429867.A0A0G4PJU4"/>
<sequence>MASPNPTRLSDAFDKAKQDFLTSLKDPSLFNSIATVTSIDEVYAFTTQLQQDQSKRHGLRNLLKIKPFLDRLKEFAGAIDVLVSAKPEILALIWGPIKFLLQMSDNLTKSFDAIVEAMAVIGNKLPLFEAYTVLFKENDRVAQVLVLFYKDILDFYEIVLNFFSAKRWVFVFDSVWPRHKDKIGVVVSSIEQHCLLMTDEVTLENISGAYRARVEDMKRWQREFEFHERQDFKSVEDYISPRLYDDELDRLQRTICERTGRWIQREKTLKRWIDTSDESTKVVWLQGIPGAGKTHISSIIVDKLRGLSRTTLFAFLSYNQGNTSTVSIIHSLIFQLVIGMEHIDEVLKQDLRAKLFHTFQSSQRNLKSNTRFARETLTELLTCAGPTHIIIDGLDELPESDRRVEILKELLDMLKVATETRLLISSRAQDEIAAVLKTTPKIVRVDDNNSGCIEAYVSVKSESWLAESGFDEHACSEINSLLIPLAKKAKGMFLYARVVMDNIQMCHTSDQVQNELAVLPESLDEAYARVFQRLNDLPHSSKAMSRRALGWIGCSPIPIKIQELSFALSLNPDGDGKLPRSDNVLNIVRLCGPIVETLDDHVYFVHFTVKEYLFYKQDNQFVRELEANLEMARTCLHYLSSNIFEVDAAPDMIQQNILSGSYRLHWFAATQWIVLVQNCAKLLSDRSATDDLLRAISHFANERENGNYEITAHFDSEQSDEFQIFRDSAPNIHGLLHQELHFRRLDVGDWKLEDEDEDPFLLTYASLGIYEQFESLLCPKGNHMSNCNCPKLKRLYGERLFRCKYYICQSQQISFHTKSAREAHCAVHDRAYKCTHPSCDFSTLGFSSSSECTRHISNCHPKPPLKPIEIIENPDEDELIPLLSDMISMGMTAEVQALYPRLNQLHIDVQQKLVKEAAFSGILHIFQYLFNRCAGQDYSLEYFTVECILESMKGENIEILKWLIHEHLASEFPHDAGSPVMTPFMETGVNAESAEVFEAWKIHFKSYRHDGGHLIKYAITTVKDPAKQERLATVLSEQATLGHLTTDDLSNSLKLLVSSTCSVRIAKVLLEHGAVVDFRTSKSNNTSGKTPLMLAAAKRTREGAEMMKLLLLAGADPNALYKRKKNTEPKTAGMERGAQNVSKWLGMTWVELVQWAADQRSRSTSKNEE</sequence>
<evidence type="ECO:0000259" key="3">
    <source>
        <dbReference type="Pfam" id="PF22939"/>
    </source>
</evidence>
<keyword evidence="2" id="KW-0040">ANK repeat</keyword>
<dbReference type="SMART" id="SM00248">
    <property type="entry name" value="ANK"/>
    <property type="match status" value="2"/>
</dbReference>
<dbReference type="Pfam" id="PF24809">
    <property type="entry name" value="DUF7708"/>
    <property type="match status" value="1"/>
</dbReference>
<dbReference type="Pfam" id="PF22939">
    <property type="entry name" value="WHD_GPIID"/>
    <property type="match status" value="1"/>
</dbReference>
<name>A0A0G4PJU4_PENC3</name>
<dbReference type="AlphaFoldDB" id="A0A0G4PJU4"/>
<dbReference type="PROSITE" id="PS50297">
    <property type="entry name" value="ANK_REP_REGION"/>
    <property type="match status" value="1"/>
</dbReference>
<feature type="repeat" description="ANK" evidence="2">
    <location>
        <begin position="1087"/>
        <end position="1122"/>
    </location>
</feature>